<dbReference type="PROSITE" id="PS51837">
    <property type="entry name" value="LITAF"/>
    <property type="match status" value="1"/>
</dbReference>
<evidence type="ECO:0000313" key="11">
    <source>
        <dbReference type="EMBL" id="CAM0512767.1"/>
    </source>
</evidence>
<accession>A0ABC9HH69</accession>
<dbReference type="AlphaFoldDB" id="A0ABC9HH69"/>
<keyword evidence="9" id="KW-0812">Transmembrane</keyword>
<evidence type="ECO:0000256" key="6">
    <source>
        <dbReference type="ARBA" id="ARBA00022833"/>
    </source>
</evidence>
<dbReference type="SMART" id="SM00714">
    <property type="entry name" value="LITAF"/>
    <property type="match status" value="1"/>
</dbReference>
<dbReference type="EMBL" id="CANUEZ050000257">
    <property type="protein sequence ID" value="CAM0512767.1"/>
    <property type="molecule type" value="Genomic_DNA"/>
</dbReference>
<evidence type="ECO:0000256" key="5">
    <source>
        <dbReference type="ARBA" id="ARBA00022723"/>
    </source>
</evidence>
<evidence type="ECO:0000256" key="8">
    <source>
        <dbReference type="SAM" id="MobiDB-lite"/>
    </source>
</evidence>
<keyword evidence="9" id="KW-1133">Transmembrane helix</keyword>
<proteinExistence type="inferred from homology"/>
<keyword evidence="6" id="KW-0862">Zinc</keyword>
<name>A0ABC9HH69_FASHE</name>
<dbReference type="GO" id="GO:0031902">
    <property type="term" value="C:late endosome membrane"/>
    <property type="evidence" value="ECO:0007669"/>
    <property type="project" value="UniProtKB-SubCell"/>
</dbReference>
<dbReference type="InterPro" id="IPR006629">
    <property type="entry name" value="LITAF"/>
</dbReference>
<keyword evidence="12" id="KW-1185">Reference proteome</keyword>
<comment type="subcellular location">
    <subcellularLocation>
        <location evidence="2">Endosome membrane</location>
        <topology evidence="2">Peripheral membrane protein</topology>
    </subcellularLocation>
    <subcellularLocation>
        <location evidence="1">Late endosome membrane</location>
    </subcellularLocation>
    <subcellularLocation>
        <location evidence="3">Lysosome membrane</location>
        <topology evidence="3">Peripheral membrane protein</topology>
        <orientation evidence="3">Cytoplasmic side</orientation>
    </subcellularLocation>
</comment>
<reference evidence="11 12" key="1">
    <citation type="submission" date="2024-08" db="EMBL/GenBank/DDBJ databases">
        <authorList>
            <person name="Paterson S."/>
        </authorList>
    </citation>
    <scope>NUCLEOTIDE SEQUENCE [LARGE SCALE GENOMIC DNA]</scope>
</reference>
<evidence type="ECO:0000256" key="1">
    <source>
        <dbReference type="ARBA" id="ARBA00004414"/>
    </source>
</evidence>
<keyword evidence="7 9" id="KW-0472">Membrane</keyword>
<feature type="region of interest" description="Disordered" evidence="8">
    <location>
        <begin position="1"/>
        <end position="42"/>
    </location>
</feature>
<evidence type="ECO:0000259" key="10">
    <source>
        <dbReference type="PROSITE" id="PS51837"/>
    </source>
</evidence>
<dbReference type="Pfam" id="PF10601">
    <property type="entry name" value="zf-LITAF-like"/>
    <property type="match status" value="1"/>
</dbReference>
<evidence type="ECO:0000313" key="12">
    <source>
        <dbReference type="Proteomes" id="UP001189180"/>
    </source>
</evidence>
<evidence type="ECO:0000256" key="7">
    <source>
        <dbReference type="ARBA" id="ARBA00023136"/>
    </source>
</evidence>
<protein>
    <recommendedName>
        <fullName evidence="10">LITAF domain-containing protein</fullName>
    </recommendedName>
</protein>
<dbReference type="GO" id="GO:0046872">
    <property type="term" value="F:metal ion binding"/>
    <property type="evidence" value="ECO:0007669"/>
    <property type="project" value="UniProtKB-KW"/>
</dbReference>
<evidence type="ECO:0000256" key="2">
    <source>
        <dbReference type="ARBA" id="ARBA00004481"/>
    </source>
</evidence>
<feature type="compositionally biased region" description="Pro residues" evidence="8">
    <location>
        <begin position="9"/>
        <end position="39"/>
    </location>
</feature>
<dbReference type="GO" id="GO:0005765">
    <property type="term" value="C:lysosomal membrane"/>
    <property type="evidence" value="ECO:0007669"/>
    <property type="project" value="UniProtKB-SubCell"/>
</dbReference>
<dbReference type="PANTHER" id="PTHR23292">
    <property type="entry name" value="LIPOPOLYSACCHARIDE-INDUCED TUMOR NECROSIS FACTOR-ALPHA FACTOR"/>
    <property type="match status" value="1"/>
</dbReference>
<dbReference type="PANTHER" id="PTHR23292:SF6">
    <property type="entry name" value="FI16602P1-RELATED"/>
    <property type="match status" value="1"/>
</dbReference>
<evidence type="ECO:0000256" key="3">
    <source>
        <dbReference type="ARBA" id="ARBA00004630"/>
    </source>
</evidence>
<evidence type="ECO:0000256" key="4">
    <source>
        <dbReference type="ARBA" id="ARBA00005975"/>
    </source>
</evidence>
<comment type="caution">
    <text evidence="11">The sequence shown here is derived from an EMBL/GenBank/DDBJ whole genome shotgun (WGS) entry which is preliminary data.</text>
</comment>
<comment type="similarity">
    <text evidence="4">Belongs to the CDIP1/LITAF family.</text>
</comment>
<keyword evidence="5" id="KW-0479">Metal-binding</keyword>
<sequence>MTTEQAPYPRLPPYPKAPSYPDAYGPPPLPVPNSPPPPFQDSVITDQPTPIILVQYGPHPTVACCPNCNEQTMTTINHVNGTLTWVLCGVIALFGGILGCCVIPFCVNSCKDVVHTCPRCGTTIGVFKRL</sequence>
<gene>
    <name evidence="11" type="ORF">FHB240107_LOCUS14591</name>
</gene>
<feature type="domain" description="LITAF" evidence="10">
    <location>
        <begin position="45"/>
        <end position="129"/>
    </location>
</feature>
<feature type="transmembrane region" description="Helical" evidence="9">
    <location>
        <begin position="83"/>
        <end position="105"/>
    </location>
</feature>
<dbReference type="InterPro" id="IPR037519">
    <property type="entry name" value="LITAF_fam"/>
</dbReference>
<evidence type="ECO:0000256" key="9">
    <source>
        <dbReference type="SAM" id="Phobius"/>
    </source>
</evidence>
<dbReference type="Proteomes" id="UP001189180">
    <property type="component" value="Unassembled WGS sequence"/>
</dbReference>
<organism evidence="11 12">
    <name type="scientific">Fasciola hepatica</name>
    <name type="common">Liver fluke</name>
    <dbReference type="NCBI Taxonomy" id="6192"/>
    <lineage>
        <taxon>Eukaryota</taxon>
        <taxon>Metazoa</taxon>
        <taxon>Spiralia</taxon>
        <taxon>Lophotrochozoa</taxon>
        <taxon>Platyhelminthes</taxon>
        <taxon>Trematoda</taxon>
        <taxon>Digenea</taxon>
        <taxon>Plagiorchiida</taxon>
        <taxon>Echinostomata</taxon>
        <taxon>Echinostomatoidea</taxon>
        <taxon>Fasciolidae</taxon>
        <taxon>Fasciola</taxon>
    </lineage>
</organism>